<dbReference type="Proteomes" id="UP000316759">
    <property type="component" value="Unassembled WGS sequence"/>
</dbReference>
<reference evidence="1 2" key="1">
    <citation type="submission" date="2019-04" db="EMBL/GenBank/DDBJ databases">
        <title>Annotation for the trematode Fasciola gigantica.</title>
        <authorList>
            <person name="Choi Y.-J."/>
        </authorList>
    </citation>
    <scope>NUCLEOTIDE SEQUENCE [LARGE SCALE GENOMIC DNA]</scope>
    <source>
        <strain evidence="1">Uganda_cow_1</strain>
    </source>
</reference>
<keyword evidence="2" id="KW-1185">Reference proteome</keyword>
<comment type="caution">
    <text evidence="1">The sequence shown here is derived from an EMBL/GenBank/DDBJ whole genome shotgun (WGS) entry which is preliminary data.</text>
</comment>
<protein>
    <submittedName>
        <fullName evidence="1">Uncharacterized protein</fullName>
    </submittedName>
</protein>
<proteinExistence type="predicted"/>
<sequence length="139" mass="14946">VRALSYSTPARGVTHSSRESVYTKCTPSETSEYGSYSMLSSSEWSNASGLSQPSTSSMLGGPNLGPCVHCCHCCGCCCCSRCCCCCCHFCCCVHSCCSGERGGRPVSKQHVSVPHMKERQISTIGLQRSRLSPLFVRTV</sequence>
<feature type="non-terminal residue" evidence="1">
    <location>
        <position position="1"/>
    </location>
</feature>
<organism evidence="1 2">
    <name type="scientific">Fasciola gigantica</name>
    <name type="common">Giant liver fluke</name>
    <dbReference type="NCBI Taxonomy" id="46835"/>
    <lineage>
        <taxon>Eukaryota</taxon>
        <taxon>Metazoa</taxon>
        <taxon>Spiralia</taxon>
        <taxon>Lophotrochozoa</taxon>
        <taxon>Platyhelminthes</taxon>
        <taxon>Trematoda</taxon>
        <taxon>Digenea</taxon>
        <taxon>Plagiorchiida</taxon>
        <taxon>Echinostomata</taxon>
        <taxon>Echinostomatoidea</taxon>
        <taxon>Fasciolidae</taxon>
        <taxon>Fasciola</taxon>
    </lineage>
</organism>
<dbReference type="EMBL" id="SUNJ01000792">
    <property type="protein sequence ID" value="TPP67350.1"/>
    <property type="molecule type" value="Genomic_DNA"/>
</dbReference>
<name>A0A504ZDH1_FASGI</name>
<gene>
    <name evidence="1" type="ORF">FGIG_09873</name>
</gene>
<evidence type="ECO:0000313" key="2">
    <source>
        <dbReference type="Proteomes" id="UP000316759"/>
    </source>
</evidence>
<evidence type="ECO:0000313" key="1">
    <source>
        <dbReference type="EMBL" id="TPP67350.1"/>
    </source>
</evidence>
<accession>A0A504ZDH1</accession>
<dbReference type="AlphaFoldDB" id="A0A504ZDH1"/>